<evidence type="ECO:0000313" key="3">
    <source>
        <dbReference type="Proteomes" id="UP000322454"/>
    </source>
</evidence>
<dbReference type="GO" id="GO:0016757">
    <property type="term" value="F:glycosyltransferase activity"/>
    <property type="evidence" value="ECO:0007669"/>
    <property type="project" value="UniProtKB-KW"/>
</dbReference>
<evidence type="ECO:0000259" key="1">
    <source>
        <dbReference type="Pfam" id="PF00156"/>
    </source>
</evidence>
<dbReference type="InterPro" id="IPR000836">
    <property type="entry name" value="PRTase_dom"/>
</dbReference>
<sequence>MIFKNRIEAGKLLGEKLSAEKFGGGNTVVIGLLRGGIPVAYEIAAILKSPLDVALVRKIGAPNQEELAIGAVVDGKSPKVYLNESLISRINIPAGYLGRMEKIKLKEIREREKIYRQGAEKIDVSGKTAIIVDDGIATGASAMAVIEAVKDEKPAKIIVAVPVIAADTMRELRKVVDKVVVLSAQEEFYAVGEFYEDFSQTTDEEVLYLLQKSKNSINFINTN</sequence>
<keyword evidence="2" id="KW-0328">Glycosyltransferase</keyword>
<dbReference type="Proteomes" id="UP000322454">
    <property type="component" value="Unassembled WGS sequence"/>
</dbReference>
<dbReference type="AlphaFoldDB" id="A0A520XAJ7"/>
<dbReference type="SUPFAM" id="SSF53271">
    <property type="entry name" value="PRTase-like"/>
    <property type="match status" value="1"/>
</dbReference>
<dbReference type="CDD" id="cd06223">
    <property type="entry name" value="PRTases_typeI"/>
    <property type="match status" value="1"/>
</dbReference>
<protein>
    <submittedName>
        <fullName evidence="2">Phosphoribosyltransferase</fullName>
    </submittedName>
</protein>
<comment type="caution">
    <text evidence="2">The sequence shown here is derived from an EMBL/GenBank/DDBJ whole genome shotgun (WGS) entry which is preliminary data.</text>
</comment>
<accession>A0A520XAJ7</accession>
<dbReference type="Gene3D" id="3.30.1310.20">
    <property type="entry name" value="PRTase-like"/>
    <property type="match status" value="1"/>
</dbReference>
<feature type="domain" description="Phosphoribosyltransferase" evidence="1">
    <location>
        <begin position="12"/>
        <end position="180"/>
    </location>
</feature>
<dbReference type="EMBL" id="SHMQ01000021">
    <property type="protein sequence ID" value="RZV38240.1"/>
    <property type="molecule type" value="Genomic_DNA"/>
</dbReference>
<keyword evidence="2" id="KW-0808">Transferase</keyword>
<dbReference type="InterPro" id="IPR029057">
    <property type="entry name" value="PRTase-like"/>
</dbReference>
<reference evidence="2 3" key="1">
    <citation type="submission" date="2019-01" db="EMBL/GenBank/DDBJ databases">
        <title>Insights into ecological role of a new deltaproteobacterial order Candidatus Sinidesulfobacterales (Sva0485) by metagenomics and metatranscriptomics.</title>
        <authorList>
            <person name="Tan S."/>
            <person name="Liu J."/>
            <person name="Fang Y."/>
            <person name="Hedlund B."/>
            <person name="Lian Z.-H."/>
            <person name="Huang L.-Y."/>
            <person name="Li J.-T."/>
            <person name="Huang L.-N."/>
            <person name="Li W.-J."/>
            <person name="Jiang H.-C."/>
            <person name="Dong H.-L."/>
            <person name="Shu W.-S."/>
        </authorList>
    </citation>
    <scope>NUCLEOTIDE SEQUENCE [LARGE SCALE GENOMIC DNA]</scope>
    <source>
        <strain evidence="2">AP4</strain>
    </source>
</reference>
<dbReference type="Pfam" id="PF00156">
    <property type="entry name" value="Pribosyltran"/>
    <property type="match status" value="1"/>
</dbReference>
<name>A0A520XAJ7_9DELT</name>
<organism evidence="2 3">
    <name type="scientific">Candidatus Acidulodesulfobacterium acidiphilum</name>
    <dbReference type="NCBI Taxonomy" id="2597224"/>
    <lineage>
        <taxon>Bacteria</taxon>
        <taxon>Deltaproteobacteria</taxon>
        <taxon>Candidatus Acidulodesulfobacterales</taxon>
        <taxon>Candidatus Acidulodesulfobacterium</taxon>
    </lineage>
</organism>
<proteinExistence type="predicted"/>
<evidence type="ECO:0000313" key="2">
    <source>
        <dbReference type="EMBL" id="RZV38240.1"/>
    </source>
</evidence>
<gene>
    <name evidence="2" type="ORF">EVJ48_07300</name>
</gene>
<dbReference type="Gene3D" id="3.40.50.2020">
    <property type="match status" value="1"/>
</dbReference>